<evidence type="ECO:0000313" key="1">
    <source>
        <dbReference type="EMBL" id="VAX15750.1"/>
    </source>
</evidence>
<accession>A0A3B1BYI2</accession>
<gene>
    <name evidence="1" type="ORF">MNBD_NITROSPINAE03-1465</name>
</gene>
<sequence>MFSALEKIEKRYDAIAEKMGDPDVVTNRSMFEKLAKELSDIK</sequence>
<evidence type="ECO:0008006" key="2">
    <source>
        <dbReference type="Google" id="ProtNLM"/>
    </source>
</evidence>
<name>A0A3B1BYI2_9ZZZZ</name>
<proteinExistence type="predicted"/>
<dbReference type="EMBL" id="UOGB01000031">
    <property type="protein sequence ID" value="VAX15750.1"/>
    <property type="molecule type" value="Genomic_DNA"/>
</dbReference>
<organism evidence="1">
    <name type="scientific">hydrothermal vent metagenome</name>
    <dbReference type="NCBI Taxonomy" id="652676"/>
    <lineage>
        <taxon>unclassified sequences</taxon>
        <taxon>metagenomes</taxon>
        <taxon>ecological metagenomes</taxon>
    </lineage>
</organism>
<protein>
    <recommendedName>
        <fullName evidence="2">Peptide chain release factor 1</fullName>
    </recommendedName>
</protein>
<reference evidence="1" key="1">
    <citation type="submission" date="2018-06" db="EMBL/GenBank/DDBJ databases">
        <authorList>
            <person name="Zhirakovskaya E."/>
        </authorList>
    </citation>
    <scope>NUCLEOTIDE SEQUENCE</scope>
</reference>
<feature type="non-terminal residue" evidence="1">
    <location>
        <position position="42"/>
    </location>
</feature>
<dbReference type="Gene3D" id="6.10.140.1950">
    <property type="match status" value="1"/>
</dbReference>
<dbReference type="AlphaFoldDB" id="A0A3B1BYI2"/>